<name>A0A1B6JG68_9HEMI</name>
<gene>
    <name evidence="2" type="ORF">g.57066</name>
</gene>
<accession>A0A1B6JG68</accession>
<protein>
    <submittedName>
        <fullName evidence="2">Uncharacterized protein</fullName>
    </submittedName>
</protein>
<sequence length="101" mass="10932">GRLSSIALAAMPLTIGASSSFFGLVGSLSSKYSGNSSFDSIGGLSCIYDINKFSSTLSYTLLKALYGDIHAMINSQIFPRYEEFQKFKPEIISPNSSMKDI</sequence>
<dbReference type="EMBL" id="GECU01009511">
    <property type="protein sequence ID" value="JAS98195.1"/>
    <property type="molecule type" value="Transcribed_RNA"/>
</dbReference>
<evidence type="ECO:0000256" key="1">
    <source>
        <dbReference type="SAM" id="Phobius"/>
    </source>
</evidence>
<feature type="transmembrane region" description="Helical" evidence="1">
    <location>
        <begin position="6"/>
        <end position="28"/>
    </location>
</feature>
<keyword evidence="1" id="KW-0472">Membrane</keyword>
<keyword evidence="1" id="KW-0812">Transmembrane</keyword>
<evidence type="ECO:0000313" key="2">
    <source>
        <dbReference type="EMBL" id="JAS98195.1"/>
    </source>
</evidence>
<proteinExistence type="predicted"/>
<reference evidence="2" key="1">
    <citation type="submission" date="2015-11" db="EMBL/GenBank/DDBJ databases">
        <title>De novo transcriptome assembly of four potential Pierce s Disease insect vectors from Arizona vineyards.</title>
        <authorList>
            <person name="Tassone E.E."/>
        </authorList>
    </citation>
    <scope>NUCLEOTIDE SEQUENCE</scope>
</reference>
<feature type="non-terminal residue" evidence="2">
    <location>
        <position position="101"/>
    </location>
</feature>
<dbReference type="AlphaFoldDB" id="A0A1B6JG68"/>
<organism evidence="2">
    <name type="scientific">Homalodisca liturata</name>
    <dbReference type="NCBI Taxonomy" id="320908"/>
    <lineage>
        <taxon>Eukaryota</taxon>
        <taxon>Metazoa</taxon>
        <taxon>Ecdysozoa</taxon>
        <taxon>Arthropoda</taxon>
        <taxon>Hexapoda</taxon>
        <taxon>Insecta</taxon>
        <taxon>Pterygota</taxon>
        <taxon>Neoptera</taxon>
        <taxon>Paraneoptera</taxon>
        <taxon>Hemiptera</taxon>
        <taxon>Auchenorrhyncha</taxon>
        <taxon>Membracoidea</taxon>
        <taxon>Cicadellidae</taxon>
        <taxon>Cicadellinae</taxon>
        <taxon>Proconiini</taxon>
        <taxon>Homalodisca</taxon>
    </lineage>
</organism>
<feature type="non-terminal residue" evidence="2">
    <location>
        <position position="1"/>
    </location>
</feature>
<keyword evidence="1" id="KW-1133">Transmembrane helix</keyword>